<organism evidence="1 2">
    <name type="scientific">Araneus ventricosus</name>
    <name type="common">Orbweaver spider</name>
    <name type="synonym">Epeira ventricosa</name>
    <dbReference type="NCBI Taxonomy" id="182803"/>
    <lineage>
        <taxon>Eukaryota</taxon>
        <taxon>Metazoa</taxon>
        <taxon>Ecdysozoa</taxon>
        <taxon>Arthropoda</taxon>
        <taxon>Chelicerata</taxon>
        <taxon>Arachnida</taxon>
        <taxon>Araneae</taxon>
        <taxon>Araneomorphae</taxon>
        <taxon>Entelegynae</taxon>
        <taxon>Araneoidea</taxon>
        <taxon>Araneidae</taxon>
        <taxon>Araneus</taxon>
    </lineage>
</organism>
<name>A0A4Y2LYW9_ARAVE</name>
<protein>
    <submittedName>
        <fullName evidence="1">Uncharacterized protein</fullName>
    </submittedName>
</protein>
<dbReference type="OrthoDB" id="6437663at2759"/>
<evidence type="ECO:0000313" key="1">
    <source>
        <dbReference type="EMBL" id="GBN19323.1"/>
    </source>
</evidence>
<keyword evidence="2" id="KW-1185">Reference proteome</keyword>
<dbReference type="EMBL" id="BGPR01006478">
    <property type="protein sequence ID" value="GBN19323.1"/>
    <property type="molecule type" value="Genomic_DNA"/>
</dbReference>
<accession>A0A4Y2LYW9</accession>
<dbReference type="Proteomes" id="UP000499080">
    <property type="component" value="Unassembled WGS sequence"/>
</dbReference>
<proteinExistence type="predicted"/>
<reference evidence="1 2" key="1">
    <citation type="journal article" date="2019" name="Sci. Rep.">
        <title>Orb-weaving spider Araneus ventricosus genome elucidates the spidroin gene catalogue.</title>
        <authorList>
            <person name="Kono N."/>
            <person name="Nakamura H."/>
            <person name="Ohtoshi R."/>
            <person name="Moran D.A.P."/>
            <person name="Shinohara A."/>
            <person name="Yoshida Y."/>
            <person name="Fujiwara M."/>
            <person name="Mori M."/>
            <person name="Tomita M."/>
            <person name="Arakawa K."/>
        </authorList>
    </citation>
    <scope>NUCLEOTIDE SEQUENCE [LARGE SCALE GENOMIC DNA]</scope>
</reference>
<comment type="caution">
    <text evidence="1">The sequence shown here is derived from an EMBL/GenBank/DDBJ whole genome shotgun (WGS) entry which is preliminary data.</text>
</comment>
<sequence length="381" mass="44603">MASPLDNSKIITPFIPPLSHIALIQVAVPFFNRFDFRTLKMAFAEIQNGNAKAPDEGTEENDNANYDKAKESLLFIPGLLRERVMEAVASLRYAVSEWQEDHSFILGCGFIACTFFMRTDGIIDGTKTAEKLILNKNFNIKKRFHLACMYCLGDSIRSLWAELEADGRTASFENTHDPFMRFCIRWIRDGSHIPWTQAVREYFTHPRTPSPRASWNRFPRFAYFLPLLRPEERRQFLLSLGTATFEDLLLSLHTMTKQEEEQVLNTNIRSVLLMYLYTWPLQGLFLETAEKVWNYIDPDTFRSVLHTILYLKRVRKYPDYCEIFEGFWKMSPEHFREHAKKWPGKEIDLCLSEIKKRKLSWTNTHQAKKKFISDADCKNVA</sequence>
<dbReference type="AlphaFoldDB" id="A0A4Y2LYW9"/>
<gene>
    <name evidence="1" type="ORF">AVEN_5477_1</name>
</gene>
<evidence type="ECO:0000313" key="2">
    <source>
        <dbReference type="Proteomes" id="UP000499080"/>
    </source>
</evidence>